<protein>
    <recommendedName>
        <fullName evidence="3">histidine kinase</fullName>
        <ecNumber evidence="3">2.7.13.3</ecNumber>
    </recommendedName>
</protein>
<feature type="domain" description="Histidine kinase" evidence="10">
    <location>
        <begin position="271"/>
        <end position="489"/>
    </location>
</feature>
<dbReference type="Proteomes" id="UP000049472">
    <property type="component" value="Unassembled WGS sequence"/>
</dbReference>
<organism evidence="12 15">
    <name type="scientific">Agathobacter rectalis</name>
    <dbReference type="NCBI Taxonomy" id="39491"/>
    <lineage>
        <taxon>Bacteria</taxon>
        <taxon>Bacillati</taxon>
        <taxon>Bacillota</taxon>
        <taxon>Clostridia</taxon>
        <taxon>Lachnospirales</taxon>
        <taxon>Lachnospiraceae</taxon>
        <taxon>Agathobacter</taxon>
    </lineage>
</organism>
<dbReference type="Proteomes" id="UP000324327">
    <property type="component" value="Unassembled WGS sequence"/>
</dbReference>
<comment type="catalytic activity">
    <reaction evidence="1">
        <text>ATP + protein L-histidine = ADP + protein N-phospho-L-histidine.</text>
        <dbReference type="EC" id="2.7.13.3"/>
    </reaction>
</comment>
<feature type="coiled-coil region" evidence="8">
    <location>
        <begin position="230"/>
        <end position="264"/>
    </location>
</feature>
<feature type="domain" description="HAMP" evidence="11">
    <location>
        <begin position="188"/>
        <end position="242"/>
    </location>
</feature>
<dbReference type="PANTHER" id="PTHR45453">
    <property type="entry name" value="PHOSPHATE REGULON SENSOR PROTEIN PHOR"/>
    <property type="match status" value="1"/>
</dbReference>
<evidence type="ECO:0000313" key="13">
    <source>
        <dbReference type="EMBL" id="CUO64907.1"/>
    </source>
</evidence>
<dbReference type="SMART" id="SM00304">
    <property type="entry name" value="HAMP"/>
    <property type="match status" value="1"/>
</dbReference>
<keyword evidence="9" id="KW-0472">Membrane</keyword>
<keyword evidence="9" id="KW-0812">Transmembrane</keyword>
<dbReference type="InterPro" id="IPR003661">
    <property type="entry name" value="HisK_dim/P_dom"/>
</dbReference>
<evidence type="ECO:0000256" key="9">
    <source>
        <dbReference type="SAM" id="Phobius"/>
    </source>
</evidence>
<dbReference type="InterPro" id="IPR003594">
    <property type="entry name" value="HATPase_dom"/>
</dbReference>
<dbReference type="Gene3D" id="3.30.565.10">
    <property type="entry name" value="Histidine kinase-like ATPase, C-terminal domain"/>
    <property type="match status" value="1"/>
</dbReference>
<dbReference type="Pfam" id="PF00512">
    <property type="entry name" value="HisKA"/>
    <property type="match status" value="1"/>
</dbReference>
<feature type="transmembrane region" description="Helical" evidence="9">
    <location>
        <begin position="12"/>
        <end position="29"/>
    </location>
</feature>
<evidence type="ECO:0000259" key="10">
    <source>
        <dbReference type="PROSITE" id="PS50109"/>
    </source>
</evidence>
<keyword evidence="7" id="KW-0902">Two-component regulatory system</keyword>
<evidence type="ECO:0000256" key="6">
    <source>
        <dbReference type="ARBA" id="ARBA00022777"/>
    </source>
</evidence>
<reference evidence="14 17" key="3">
    <citation type="submission" date="2019-08" db="EMBL/GenBank/DDBJ databases">
        <authorList>
            <person name="Duncan S."/>
            <person name="Walker A."/>
        </authorList>
    </citation>
    <scope>NUCLEOTIDE SEQUENCE [LARGE SCALE GENOMIC DNA]</scope>
    <source>
        <strain evidence="14 17">T3WBe13</strain>
    </source>
</reference>
<keyword evidence="4" id="KW-0597">Phosphoprotein</keyword>
<reference evidence="14 17" key="4">
    <citation type="submission" date="2019-09" db="EMBL/GenBank/DDBJ databases">
        <title>Strain-level analysis of Eubacterium rectale using genomes from metagenomes.</title>
        <authorList>
            <person name="Karcher N."/>
            <person name="Segata N."/>
        </authorList>
    </citation>
    <scope>NUCLEOTIDE SEQUENCE [LARGE SCALE GENOMIC DNA]</scope>
    <source>
        <strain evidence="14 17">T3WBe13</strain>
    </source>
</reference>
<dbReference type="CDD" id="cd06225">
    <property type="entry name" value="HAMP"/>
    <property type="match status" value="1"/>
</dbReference>
<dbReference type="EMBL" id="CVRQ01000014">
    <property type="protein sequence ID" value="CRL35467.1"/>
    <property type="molecule type" value="Genomic_DNA"/>
</dbReference>
<evidence type="ECO:0000256" key="8">
    <source>
        <dbReference type="SAM" id="Coils"/>
    </source>
</evidence>
<dbReference type="SMART" id="SM00388">
    <property type="entry name" value="HisKA"/>
    <property type="match status" value="1"/>
</dbReference>
<dbReference type="PROSITE" id="PS50109">
    <property type="entry name" value="HIS_KIN"/>
    <property type="match status" value="1"/>
</dbReference>
<dbReference type="Gene3D" id="6.10.340.10">
    <property type="match status" value="1"/>
</dbReference>
<dbReference type="GO" id="GO:0000155">
    <property type="term" value="F:phosphorelay sensor kinase activity"/>
    <property type="evidence" value="ECO:0007669"/>
    <property type="project" value="InterPro"/>
</dbReference>
<dbReference type="PANTHER" id="PTHR45453:SF1">
    <property type="entry name" value="PHOSPHATE REGULON SENSOR PROTEIN PHOR"/>
    <property type="match status" value="1"/>
</dbReference>
<proteinExistence type="predicted"/>
<dbReference type="AlphaFoldDB" id="A0A0M6WGG0"/>
<evidence type="ECO:0000256" key="5">
    <source>
        <dbReference type="ARBA" id="ARBA00022679"/>
    </source>
</evidence>
<sequence length="491" mass="56081">MKKKKTLSTQLTLVISFIVLLIVGVFWMANNTLLEKYYVFNKEKEMLAVYKMVDLAAKNDKLSDDTFAVAFEKKCVGANIDAVVFNKYGKVIIEGTTDNQEIFQLLLEASMSSYSADYNNLNMTRQKDKRLGTEYIIINNRLIDGNFVYMKTPLESIKESVSISNRFFAIGTVAAIVVGVFMAYIVARNMTRPIRNMTELSTRMAKLDFDAKYIDTENSAKELYVLGEHMNELSQTLEQTITRLKVANNELQRDIKKKEEIDEMRKEFLSNVSHELKTPLALISGYAEGLKEVVNDDDESRNFYCDVIMDETDKMNRMVMKLLSLNHLEDGSDVLEMTRFDLTSLVRGVIDSSKLLAQKNEAAIEFDRTDSVYVSGDIYKIEEVVTNYISNAINHCTRGGTITVSYSMYSDRVRVSVFNTGEPIPDKDIENIWNKFYKVDKARTREYGGSGIGLSIVKAIMELHHRGYGVINHKDGVEFWFELELFIANNQ</sequence>
<dbReference type="CDD" id="cd00082">
    <property type="entry name" value="HisKA"/>
    <property type="match status" value="1"/>
</dbReference>
<gene>
    <name evidence="13" type="primary">phoR_1</name>
    <name evidence="13" type="ORF">ERS852497_00349</name>
    <name evidence="14" type="ORF">FYL31_05885</name>
    <name evidence="12" type="ORF">T1815_11061</name>
</gene>
<dbReference type="InterPro" id="IPR036890">
    <property type="entry name" value="HATPase_C_sf"/>
</dbReference>
<evidence type="ECO:0000313" key="15">
    <source>
        <dbReference type="Proteomes" id="UP000049472"/>
    </source>
</evidence>
<dbReference type="EMBL" id="VSTF01000004">
    <property type="protein sequence ID" value="TYL60641.1"/>
    <property type="molecule type" value="Genomic_DNA"/>
</dbReference>
<dbReference type="InterPro" id="IPR005467">
    <property type="entry name" value="His_kinase_dom"/>
</dbReference>
<evidence type="ECO:0000313" key="17">
    <source>
        <dbReference type="Proteomes" id="UP000324327"/>
    </source>
</evidence>
<dbReference type="Pfam" id="PF02518">
    <property type="entry name" value="HATPase_c"/>
    <property type="match status" value="1"/>
</dbReference>
<dbReference type="InterPro" id="IPR036097">
    <property type="entry name" value="HisK_dim/P_sf"/>
</dbReference>
<name>A0A0M6WGG0_9FIRM</name>
<dbReference type="Pfam" id="PF00672">
    <property type="entry name" value="HAMP"/>
    <property type="match status" value="1"/>
</dbReference>
<evidence type="ECO:0000313" key="12">
    <source>
        <dbReference type="EMBL" id="CRL35467.1"/>
    </source>
</evidence>
<dbReference type="GO" id="GO:0004721">
    <property type="term" value="F:phosphoprotein phosphatase activity"/>
    <property type="evidence" value="ECO:0007669"/>
    <property type="project" value="TreeGrafter"/>
</dbReference>
<evidence type="ECO:0000313" key="16">
    <source>
        <dbReference type="Proteomes" id="UP000095602"/>
    </source>
</evidence>
<keyword evidence="15" id="KW-1185">Reference proteome</keyword>
<dbReference type="GO" id="GO:0016036">
    <property type="term" value="P:cellular response to phosphate starvation"/>
    <property type="evidence" value="ECO:0007669"/>
    <property type="project" value="TreeGrafter"/>
</dbReference>
<dbReference type="Proteomes" id="UP000095602">
    <property type="component" value="Unassembled WGS sequence"/>
</dbReference>
<reference evidence="15" key="1">
    <citation type="submission" date="2015-05" db="EMBL/GenBank/DDBJ databases">
        <authorList>
            <consortium name="Pathogen Informatics"/>
        </authorList>
    </citation>
    <scope>NUCLEOTIDE SEQUENCE [LARGE SCALE GENOMIC DNA]</scope>
    <source>
        <strain evidence="13 16">2789STDY5834884</strain>
        <strain evidence="15">T1-815</strain>
    </source>
</reference>
<dbReference type="InterPro" id="IPR050351">
    <property type="entry name" value="BphY/WalK/GraS-like"/>
</dbReference>
<evidence type="ECO:0000259" key="11">
    <source>
        <dbReference type="PROSITE" id="PS50885"/>
    </source>
</evidence>
<dbReference type="EC" id="2.7.13.3" evidence="3"/>
<dbReference type="Gene3D" id="1.10.287.130">
    <property type="match status" value="1"/>
</dbReference>
<evidence type="ECO:0000256" key="1">
    <source>
        <dbReference type="ARBA" id="ARBA00000085"/>
    </source>
</evidence>
<dbReference type="SMART" id="SM00387">
    <property type="entry name" value="HATPase_c"/>
    <property type="match status" value="1"/>
</dbReference>
<dbReference type="SUPFAM" id="SSF55874">
    <property type="entry name" value="ATPase domain of HSP90 chaperone/DNA topoisomerase II/histidine kinase"/>
    <property type="match status" value="1"/>
</dbReference>
<comment type="subcellular location">
    <subcellularLocation>
        <location evidence="2">Membrane</location>
    </subcellularLocation>
</comment>
<evidence type="ECO:0000313" key="14">
    <source>
        <dbReference type="EMBL" id="TYL60641.1"/>
    </source>
</evidence>
<dbReference type="InterPro" id="IPR004358">
    <property type="entry name" value="Sig_transdc_His_kin-like_C"/>
</dbReference>
<keyword evidence="5 13" id="KW-0808">Transferase</keyword>
<dbReference type="RefSeq" id="WP_055061440.1">
    <property type="nucleotide sequence ID" value="NZ_AP031452.1"/>
</dbReference>
<keyword evidence="6 12" id="KW-0418">Kinase</keyword>
<dbReference type="GO" id="GO:0005886">
    <property type="term" value="C:plasma membrane"/>
    <property type="evidence" value="ECO:0007669"/>
    <property type="project" value="TreeGrafter"/>
</dbReference>
<keyword evidence="9" id="KW-1133">Transmembrane helix</keyword>
<dbReference type="SUPFAM" id="SSF47384">
    <property type="entry name" value="Homodimeric domain of signal transducing histidine kinase"/>
    <property type="match status" value="1"/>
</dbReference>
<evidence type="ECO:0000256" key="4">
    <source>
        <dbReference type="ARBA" id="ARBA00022553"/>
    </source>
</evidence>
<evidence type="ECO:0000256" key="7">
    <source>
        <dbReference type="ARBA" id="ARBA00023012"/>
    </source>
</evidence>
<feature type="transmembrane region" description="Helical" evidence="9">
    <location>
        <begin position="167"/>
        <end position="187"/>
    </location>
</feature>
<dbReference type="InterPro" id="IPR003660">
    <property type="entry name" value="HAMP_dom"/>
</dbReference>
<evidence type="ECO:0000256" key="2">
    <source>
        <dbReference type="ARBA" id="ARBA00004370"/>
    </source>
</evidence>
<evidence type="ECO:0000256" key="3">
    <source>
        <dbReference type="ARBA" id="ARBA00012438"/>
    </source>
</evidence>
<accession>A0A0M6WGG0</accession>
<dbReference type="PROSITE" id="PS50885">
    <property type="entry name" value="HAMP"/>
    <property type="match status" value="1"/>
</dbReference>
<keyword evidence="8" id="KW-0175">Coiled coil</keyword>
<reference evidence="12" key="2">
    <citation type="submission" date="2015-05" db="EMBL/GenBank/DDBJ databases">
        <authorList>
            <person name="Wang D.B."/>
            <person name="Wang M."/>
        </authorList>
    </citation>
    <scope>NUCLEOTIDE SEQUENCE [LARGE SCALE GENOMIC DNA]</scope>
    <source>
        <strain evidence="12">T1-815</strain>
    </source>
</reference>
<dbReference type="PRINTS" id="PR00344">
    <property type="entry name" value="BCTRLSENSOR"/>
</dbReference>
<dbReference type="FunFam" id="1.10.287.130:FF:000001">
    <property type="entry name" value="Two-component sensor histidine kinase"/>
    <property type="match status" value="1"/>
</dbReference>
<dbReference type="EMBL" id="CZAJ01000002">
    <property type="protein sequence ID" value="CUO64907.1"/>
    <property type="molecule type" value="Genomic_DNA"/>
</dbReference>